<name>A0AAN8CVR7_CHAGU</name>
<proteinExistence type="predicted"/>
<comment type="caution">
    <text evidence="2">The sequence shown here is derived from an EMBL/GenBank/DDBJ whole genome shotgun (WGS) entry which is preliminary data.</text>
</comment>
<protein>
    <submittedName>
        <fullName evidence="2">Uncharacterized protein</fullName>
    </submittedName>
</protein>
<evidence type="ECO:0000313" key="3">
    <source>
        <dbReference type="Proteomes" id="UP001331515"/>
    </source>
</evidence>
<feature type="region of interest" description="Disordered" evidence="1">
    <location>
        <begin position="17"/>
        <end position="48"/>
    </location>
</feature>
<evidence type="ECO:0000313" key="2">
    <source>
        <dbReference type="EMBL" id="KAK5911351.1"/>
    </source>
</evidence>
<dbReference type="AlphaFoldDB" id="A0AAN8CVR7"/>
<feature type="compositionally biased region" description="Polar residues" evidence="1">
    <location>
        <begin position="35"/>
        <end position="46"/>
    </location>
</feature>
<keyword evidence="3" id="KW-1185">Reference proteome</keyword>
<sequence>MLRYLCCCFSSGESADERQSVLHPGPSDLNEAGSARQSRSAHSDAQTVKRIGQAGDEASVCARVGPEVF</sequence>
<organism evidence="2 3">
    <name type="scientific">Champsocephalus gunnari</name>
    <name type="common">Mackerel icefish</name>
    <dbReference type="NCBI Taxonomy" id="52237"/>
    <lineage>
        <taxon>Eukaryota</taxon>
        <taxon>Metazoa</taxon>
        <taxon>Chordata</taxon>
        <taxon>Craniata</taxon>
        <taxon>Vertebrata</taxon>
        <taxon>Euteleostomi</taxon>
        <taxon>Actinopterygii</taxon>
        <taxon>Neopterygii</taxon>
        <taxon>Teleostei</taxon>
        <taxon>Neoteleostei</taxon>
        <taxon>Acanthomorphata</taxon>
        <taxon>Eupercaria</taxon>
        <taxon>Perciformes</taxon>
        <taxon>Notothenioidei</taxon>
        <taxon>Channichthyidae</taxon>
        <taxon>Champsocephalus</taxon>
    </lineage>
</organism>
<dbReference type="EMBL" id="JAURVH010001528">
    <property type="protein sequence ID" value="KAK5911351.1"/>
    <property type="molecule type" value="Genomic_DNA"/>
</dbReference>
<evidence type="ECO:0000256" key="1">
    <source>
        <dbReference type="SAM" id="MobiDB-lite"/>
    </source>
</evidence>
<gene>
    <name evidence="2" type="ORF">CgunFtcFv8_005535</name>
</gene>
<dbReference type="Proteomes" id="UP001331515">
    <property type="component" value="Unassembled WGS sequence"/>
</dbReference>
<reference evidence="2 3" key="1">
    <citation type="journal article" date="2023" name="Mol. Biol. Evol.">
        <title>Genomics of Secondarily Temperate Adaptation in the Only Non-Antarctic Icefish.</title>
        <authorList>
            <person name="Rivera-Colon A.G."/>
            <person name="Rayamajhi N."/>
            <person name="Minhas B.F."/>
            <person name="Madrigal G."/>
            <person name="Bilyk K.T."/>
            <person name="Yoon V."/>
            <person name="Hune M."/>
            <person name="Gregory S."/>
            <person name="Cheng C.H.C."/>
            <person name="Catchen J.M."/>
        </authorList>
    </citation>
    <scope>NUCLEOTIDE SEQUENCE [LARGE SCALE GENOMIC DNA]</scope>
    <source>
        <tissue evidence="2">White muscle</tissue>
    </source>
</reference>
<accession>A0AAN8CVR7</accession>